<dbReference type="AlphaFoldDB" id="A0A953LBY0"/>
<accession>A0A953LBY0</accession>
<comment type="caution">
    <text evidence="1">The sequence shown here is derived from an EMBL/GenBank/DDBJ whole genome shotgun (WGS) entry which is preliminary data.</text>
</comment>
<dbReference type="RefSeq" id="WP_222580513.1">
    <property type="nucleotide sequence ID" value="NZ_JAHVHU010000011.1"/>
</dbReference>
<gene>
    <name evidence="1" type="ORF">KUV50_12565</name>
</gene>
<reference evidence="1" key="1">
    <citation type="submission" date="2021-06" db="EMBL/GenBank/DDBJ databases">
        <title>44 bacteria genomes isolated from Dapeng, Shenzhen.</title>
        <authorList>
            <person name="Zheng W."/>
            <person name="Yu S."/>
            <person name="Huang Y."/>
        </authorList>
    </citation>
    <scope>NUCLEOTIDE SEQUENCE</scope>
    <source>
        <strain evidence="1">DP5N28-2</strain>
    </source>
</reference>
<evidence type="ECO:0000313" key="1">
    <source>
        <dbReference type="EMBL" id="MBY5958976.1"/>
    </source>
</evidence>
<dbReference type="PANTHER" id="PTHR43737:SF1">
    <property type="entry name" value="DUF1501 DOMAIN-CONTAINING PROTEIN"/>
    <property type="match status" value="1"/>
</dbReference>
<dbReference type="Pfam" id="PF07394">
    <property type="entry name" value="DUF1501"/>
    <property type="match status" value="1"/>
</dbReference>
<organism evidence="1 2">
    <name type="scientific">Membranihabitans marinus</name>
    <dbReference type="NCBI Taxonomy" id="1227546"/>
    <lineage>
        <taxon>Bacteria</taxon>
        <taxon>Pseudomonadati</taxon>
        <taxon>Bacteroidota</taxon>
        <taxon>Saprospiria</taxon>
        <taxon>Saprospirales</taxon>
        <taxon>Saprospiraceae</taxon>
        <taxon>Membranihabitans</taxon>
    </lineage>
</organism>
<dbReference type="InterPro" id="IPR010869">
    <property type="entry name" value="DUF1501"/>
</dbReference>
<dbReference type="Proteomes" id="UP000753961">
    <property type="component" value="Unassembled WGS sequence"/>
</dbReference>
<sequence>MKRRKFLGQMGCAALGYTTLYSSLINLKAINAAALADSTTAAAGDYKALVCILLSGGNDSYNMLVPTEQNQYNTYQTTRSNLAIPRQDLLPLSSPGLASGHFGIHPGMPEVRELFGQEKLAFVANVGTLIEPTTKQQFYSGSHPLPLGLFSHSDQIQQWQTGRPEQRAATGWGGRVAELVQSMNFNQKMSMNISLSETNVFQQGNEIFEYAISPNGAPGIYGRNSSWELDVIQQAALSEMLDKQYQDIYKQTYVNTIKSSDEATQEFQQALEQAHSFQTPFSDNYISNSFRMIAQTISVQATLGFQRQIFFLNFGGWDHHDEILTNQGNMLPVVSKALSEFQAAMEEINKSQAVTTFSISDFARTLTSNGNGTDHAWGGHTMVMGGAVEGGRIYGEYPSLELKNPLDLGNGVLIPTTSADQYFAELALWFGVSKGEAMELFPNLRNFYNPSSVNRPIGFLNL</sequence>
<protein>
    <submittedName>
        <fullName evidence="1">DUF1501 domain-containing protein</fullName>
    </submittedName>
</protein>
<dbReference type="PANTHER" id="PTHR43737">
    <property type="entry name" value="BLL7424 PROTEIN"/>
    <property type="match status" value="1"/>
</dbReference>
<proteinExistence type="predicted"/>
<dbReference type="EMBL" id="JAHVHU010000011">
    <property type="protein sequence ID" value="MBY5958976.1"/>
    <property type="molecule type" value="Genomic_DNA"/>
</dbReference>
<keyword evidence="2" id="KW-1185">Reference proteome</keyword>
<evidence type="ECO:0000313" key="2">
    <source>
        <dbReference type="Proteomes" id="UP000753961"/>
    </source>
</evidence>
<name>A0A953LBY0_9BACT</name>